<keyword evidence="2" id="KW-1185">Reference proteome</keyword>
<dbReference type="PANTHER" id="PTHR30143">
    <property type="entry name" value="ACID HYDRATASE"/>
    <property type="match status" value="1"/>
</dbReference>
<protein>
    <submittedName>
        <fullName evidence="1">2-keto-4-pentenoate hydratase</fullName>
    </submittedName>
</protein>
<gene>
    <name evidence="1" type="ORF">MACH08_04740</name>
</gene>
<dbReference type="InterPro" id="IPR036663">
    <property type="entry name" value="Fumarylacetoacetase_C_sf"/>
</dbReference>
<sequence length="260" mass="29005">MSKESILEIVHQLKKAHQSKQPIPFIRDEFDLTEEEAYQVQELYIKHQLEENNVHISGYKVSMTSKETQAIASTHEPAYGTLLSNHVISSGRQLSKSELFQPLIEPELIFIVNEDLTLDAEEAEILQKTSMAAGIEIPDARYIDWFPNFSLIDLLSDNTATGRVIIAEPVPILALEQLGNIPLKLYHNGEKIKEAFSSAVLDNPIHAVRWLSQKLALHGTTLKKGMIISSGTFISPIPLKIGHYEAVYPGVGKAEITIVN</sequence>
<organism evidence="1 2">
    <name type="scientific">Oceanobacillus kimchii</name>
    <dbReference type="NCBI Taxonomy" id="746691"/>
    <lineage>
        <taxon>Bacteria</taxon>
        <taxon>Bacillati</taxon>
        <taxon>Bacillota</taxon>
        <taxon>Bacilli</taxon>
        <taxon>Bacillales</taxon>
        <taxon>Bacillaceae</taxon>
        <taxon>Oceanobacillus</taxon>
    </lineage>
</organism>
<proteinExistence type="predicted"/>
<dbReference type="RefSeq" id="WP_069686126.1">
    <property type="nucleotide sequence ID" value="NZ_BSKO01000001.1"/>
</dbReference>
<name>A0ABQ5THT2_9BACI</name>
<reference evidence="1 2" key="1">
    <citation type="submission" date="2023-02" db="EMBL/GenBank/DDBJ databases">
        <title>Oceanobacillus kimchii IFOP_LL358 isolated form Alexandrium catenella lab strain.</title>
        <authorList>
            <person name="Gajardo G."/>
            <person name="Ueki S."/>
            <person name="Maruyama F."/>
        </authorList>
    </citation>
    <scope>NUCLEOTIDE SEQUENCE [LARGE SCALE GENOMIC DNA]</scope>
    <source>
        <strain evidence="1 2">IFOP_LL358</strain>
    </source>
</reference>
<dbReference type="PANTHER" id="PTHR30143:SF0">
    <property type="entry name" value="2-KETO-4-PENTENOATE HYDRATASE"/>
    <property type="match status" value="1"/>
</dbReference>
<dbReference type="InterPro" id="IPR050772">
    <property type="entry name" value="Hydratase-Decarb/MhpD_sf"/>
</dbReference>
<accession>A0ABQ5THT2</accession>
<evidence type="ECO:0000313" key="1">
    <source>
        <dbReference type="EMBL" id="GLO64690.1"/>
    </source>
</evidence>
<dbReference type="Gene3D" id="3.90.850.10">
    <property type="entry name" value="Fumarylacetoacetase-like, C-terminal domain"/>
    <property type="match status" value="1"/>
</dbReference>
<comment type="caution">
    <text evidence="1">The sequence shown here is derived from an EMBL/GenBank/DDBJ whole genome shotgun (WGS) entry which is preliminary data.</text>
</comment>
<evidence type="ECO:0000313" key="2">
    <source>
        <dbReference type="Proteomes" id="UP001275436"/>
    </source>
</evidence>
<dbReference type="EMBL" id="BSKO01000001">
    <property type="protein sequence ID" value="GLO64690.1"/>
    <property type="molecule type" value="Genomic_DNA"/>
</dbReference>
<dbReference type="Proteomes" id="UP001275436">
    <property type="component" value="Unassembled WGS sequence"/>
</dbReference>
<dbReference type="SUPFAM" id="SSF56529">
    <property type="entry name" value="FAH"/>
    <property type="match status" value="1"/>
</dbReference>